<dbReference type="PROSITE" id="PS50879">
    <property type="entry name" value="RNASE_H_1"/>
    <property type="match status" value="1"/>
</dbReference>
<gene>
    <name evidence="2" type="ORF">AVEN_12797_1</name>
</gene>
<dbReference type="GO" id="GO:0004523">
    <property type="term" value="F:RNA-DNA hybrid ribonuclease activity"/>
    <property type="evidence" value="ECO:0007669"/>
    <property type="project" value="InterPro"/>
</dbReference>
<dbReference type="OrthoDB" id="6514649at2759"/>
<dbReference type="InterPro" id="IPR002156">
    <property type="entry name" value="RNaseH_domain"/>
</dbReference>
<dbReference type="Gene3D" id="3.30.420.10">
    <property type="entry name" value="Ribonuclease H-like superfamily/Ribonuclease H"/>
    <property type="match status" value="1"/>
</dbReference>
<dbReference type="SUPFAM" id="SSF53098">
    <property type="entry name" value="Ribonuclease H-like"/>
    <property type="match status" value="1"/>
</dbReference>
<dbReference type="GO" id="GO:0003676">
    <property type="term" value="F:nucleic acid binding"/>
    <property type="evidence" value="ECO:0007669"/>
    <property type="project" value="InterPro"/>
</dbReference>
<keyword evidence="3" id="KW-1185">Reference proteome</keyword>
<evidence type="ECO:0000259" key="1">
    <source>
        <dbReference type="PROSITE" id="PS50879"/>
    </source>
</evidence>
<dbReference type="EMBL" id="BGPR01000011">
    <property type="protein sequence ID" value="GBL77174.1"/>
    <property type="molecule type" value="Genomic_DNA"/>
</dbReference>
<reference evidence="2 3" key="1">
    <citation type="journal article" date="2019" name="Sci. Rep.">
        <title>Orb-weaving spider Araneus ventricosus genome elucidates the spidroin gene catalogue.</title>
        <authorList>
            <person name="Kono N."/>
            <person name="Nakamura H."/>
            <person name="Ohtoshi R."/>
            <person name="Moran D.A.P."/>
            <person name="Shinohara A."/>
            <person name="Yoshida Y."/>
            <person name="Fujiwara M."/>
            <person name="Mori M."/>
            <person name="Tomita M."/>
            <person name="Arakawa K."/>
        </authorList>
    </citation>
    <scope>NUCLEOTIDE SEQUENCE [LARGE SCALE GENOMIC DNA]</scope>
</reference>
<dbReference type="Proteomes" id="UP000499080">
    <property type="component" value="Unassembled WGS sequence"/>
</dbReference>
<dbReference type="CDD" id="cd09276">
    <property type="entry name" value="Rnase_HI_RT_non_LTR"/>
    <property type="match status" value="1"/>
</dbReference>
<sequence length="223" mass="25574">MTDVSITHRWSTRLSLRNTVFQVEILALLKAMEHAVTLPTQQLTILIDNQASIHSAANPKSHNTIARKIFKLHHSHTHTRVSWIKSHVGCIGKEKEDRLAKEAAEMENFPETPLELPKSFIKKFLRQKMMATWQMNWDDGDTGRLIHNIIPKVSLQPINWTSNEVLFFTEHEPFPSFVQRFKLAETSFCFMGGNRHTNPLCHRLPPTICHHPAKNISQSDSAA</sequence>
<evidence type="ECO:0000313" key="3">
    <source>
        <dbReference type="Proteomes" id="UP000499080"/>
    </source>
</evidence>
<feature type="domain" description="RNase H type-1" evidence="1">
    <location>
        <begin position="1"/>
        <end position="105"/>
    </location>
</feature>
<protein>
    <recommendedName>
        <fullName evidence="1">RNase H type-1 domain-containing protein</fullName>
    </recommendedName>
</protein>
<dbReference type="Pfam" id="PF13456">
    <property type="entry name" value="RVT_3"/>
    <property type="match status" value="1"/>
</dbReference>
<dbReference type="InterPro" id="IPR012337">
    <property type="entry name" value="RNaseH-like_sf"/>
</dbReference>
<dbReference type="InterPro" id="IPR036397">
    <property type="entry name" value="RNaseH_sf"/>
</dbReference>
<accession>A0A4Y2ADX5</accession>
<dbReference type="AlphaFoldDB" id="A0A4Y2ADX5"/>
<name>A0A4Y2ADX5_ARAVE</name>
<comment type="caution">
    <text evidence="2">The sequence shown here is derived from an EMBL/GenBank/DDBJ whole genome shotgun (WGS) entry which is preliminary data.</text>
</comment>
<evidence type="ECO:0000313" key="2">
    <source>
        <dbReference type="EMBL" id="GBL77174.1"/>
    </source>
</evidence>
<proteinExistence type="predicted"/>
<organism evidence="2 3">
    <name type="scientific">Araneus ventricosus</name>
    <name type="common">Orbweaver spider</name>
    <name type="synonym">Epeira ventricosa</name>
    <dbReference type="NCBI Taxonomy" id="182803"/>
    <lineage>
        <taxon>Eukaryota</taxon>
        <taxon>Metazoa</taxon>
        <taxon>Ecdysozoa</taxon>
        <taxon>Arthropoda</taxon>
        <taxon>Chelicerata</taxon>
        <taxon>Arachnida</taxon>
        <taxon>Araneae</taxon>
        <taxon>Araneomorphae</taxon>
        <taxon>Entelegynae</taxon>
        <taxon>Araneoidea</taxon>
        <taxon>Araneidae</taxon>
        <taxon>Araneus</taxon>
    </lineage>
</organism>